<evidence type="ECO:0000313" key="2">
    <source>
        <dbReference type="EMBL" id="KAK5697188.1"/>
    </source>
</evidence>
<evidence type="ECO:0000313" key="3">
    <source>
        <dbReference type="Proteomes" id="UP001310594"/>
    </source>
</evidence>
<protein>
    <submittedName>
        <fullName evidence="2">Uncharacterized protein</fullName>
    </submittedName>
</protein>
<accession>A0AAN7ZZU6</accession>
<gene>
    <name evidence="2" type="ORF">LTR97_007323</name>
</gene>
<proteinExistence type="predicted"/>
<feature type="signal peptide" evidence="1">
    <location>
        <begin position="1"/>
        <end position="20"/>
    </location>
</feature>
<sequence length="335" mass="35854">MLSFFSSLLMVAGLFEVGNTQCPNEVAAHNSNLRTASANNTWFIVPVPKAACQQALDATYGLSILGISLVVLADLPTEDDSLLPNGFPEDYHPVLVDASYQDDIRMGPAKIQGALLGAGLYIPYVHRATTIGGNPNTVVQAPITAYISGPNDNAVAGLVPAIVSTLVEGYFLRLALLKPNNAAFQRNDNNIFSNNAAWLVAYNPVSGPGVSPTAYDMQFMKQDNFTTYSAKFLKAVINQPSMLQGGYFLANICQRNQYFYTNDTSTMTPVTGNVTFGPAADGLVVVRQSIIQKASPNGDGVYRGNEGFTGCGQNVGFNPEFCDDAVRNVDQAALE</sequence>
<feature type="chain" id="PRO_5042867332" evidence="1">
    <location>
        <begin position="21"/>
        <end position="335"/>
    </location>
</feature>
<organism evidence="2 3">
    <name type="scientific">Elasticomyces elasticus</name>
    <dbReference type="NCBI Taxonomy" id="574655"/>
    <lineage>
        <taxon>Eukaryota</taxon>
        <taxon>Fungi</taxon>
        <taxon>Dikarya</taxon>
        <taxon>Ascomycota</taxon>
        <taxon>Pezizomycotina</taxon>
        <taxon>Dothideomycetes</taxon>
        <taxon>Dothideomycetidae</taxon>
        <taxon>Mycosphaerellales</taxon>
        <taxon>Teratosphaeriaceae</taxon>
        <taxon>Elasticomyces</taxon>
    </lineage>
</organism>
<dbReference type="Proteomes" id="UP001310594">
    <property type="component" value="Unassembled WGS sequence"/>
</dbReference>
<reference evidence="2" key="1">
    <citation type="submission" date="2023-08" db="EMBL/GenBank/DDBJ databases">
        <title>Black Yeasts Isolated from many extreme environments.</title>
        <authorList>
            <person name="Coleine C."/>
            <person name="Stajich J.E."/>
            <person name="Selbmann L."/>
        </authorList>
    </citation>
    <scope>NUCLEOTIDE SEQUENCE</scope>
    <source>
        <strain evidence="2">CCFEE 5810</strain>
    </source>
</reference>
<dbReference type="EMBL" id="JAVRQU010000011">
    <property type="protein sequence ID" value="KAK5697188.1"/>
    <property type="molecule type" value="Genomic_DNA"/>
</dbReference>
<evidence type="ECO:0000256" key="1">
    <source>
        <dbReference type="SAM" id="SignalP"/>
    </source>
</evidence>
<keyword evidence="1" id="KW-0732">Signal</keyword>
<comment type="caution">
    <text evidence="2">The sequence shown here is derived from an EMBL/GenBank/DDBJ whole genome shotgun (WGS) entry which is preliminary data.</text>
</comment>
<name>A0AAN7ZZU6_9PEZI</name>
<dbReference type="AlphaFoldDB" id="A0AAN7ZZU6"/>